<accession>A0AAV4P2F0</accession>
<protein>
    <submittedName>
        <fullName evidence="1">Uncharacterized protein</fullName>
    </submittedName>
</protein>
<comment type="caution">
    <text evidence="1">The sequence shown here is derived from an EMBL/GenBank/DDBJ whole genome shotgun (WGS) entry which is preliminary data.</text>
</comment>
<dbReference type="Proteomes" id="UP001054945">
    <property type="component" value="Unassembled WGS sequence"/>
</dbReference>
<evidence type="ECO:0000313" key="1">
    <source>
        <dbReference type="EMBL" id="GIX90829.1"/>
    </source>
</evidence>
<reference evidence="1 2" key="1">
    <citation type="submission" date="2021-06" db="EMBL/GenBank/DDBJ databases">
        <title>Caerostris extrusa draft genome.</title>
        <authorList>
            <person name="Kono N."/>
            <person name="Arakawa K."/>
        </authorList>
    </citation>
    <scope>NUCLEOTIDE SEQUENCE [LARGE SCALE GENOMIC DNA]</scope>
</reference>
<evidence type="ECO:0000313" key="2">
    <source>
        <dbReference type="Proteomes" id="UP001054945"/>
    </source>
</evidence>
<organism evidence="1 2">
    <name type="scientific">Caerostris extrusa</name>
    <name type="common">Bark spider</name>
    <name type="synonym">Caerostris bankana</name>
    <dbReference type="NCBI Taxonomy" id="172846"/>
    <lineage>
        <taxon>Eukaryota</taxon>
        <taxon>Metazoa</taxon>
        <taxon>Ecdysozoa</taxon>
        <taxon>Arthropoda</taxon>
        <taxon>Chelicerata</taxon>
        <taxon>Arachnida</taxon>
        <taxon>Araneae</taxon>
        <taxon>Araneomorphae</taxon>
        <taxon>Entelegynae</taxon>
        <taxon>Araneoidea</taxon>
        <taxon>Araneidae</taxon>
        <taxon>Caerostris</taxon>
    </lineage>
</organism>
<keyword evidence="2" id="KW-1185">Reference proteome</keyword>
<sequence>MTRLFYGNIWGRRPLECKIYNGYLADAIQSVGNEMLLTSAAHSKQSYIRRLEGKELLPPYPLQTADSFCAVKQASVSLHFKNAIR</sequence>
<dbReference type="AlphaFoldDB" id="A0AAV4P2F0"/>
<gene>
    <name evidence="1" type="ORF">CEXT_482301</name>
</gene>
<proteinExistence type="predicted"/>
<name>A0AAV4P2F0_CAEEX</name>
<dbReference type="EMBL" id="BPLR01021534">
    <property type="protein sequence ID" value="GIX90829.1"/>
    <property type="molecule type" value="Genomic_DNA"/>
</dbReference>